<dbReference type="STRING" id="42251.A0A2T6ZAL6"/>
<dbReference type="InterPro" id="IPR014001">
    <property type="entry name" value="Helicase_ATP-bd"/>
</dbReference>
<feature type="domain" description="Helicase ATP-binding" evidence="3">
    <location>
        <begin position="1"/>
        <end position="90"/>
    </location>
</feature>
<dbReference type="GO" id="GO:0016787">
    <property type="term" value="F:hydrolase activity"/>
    <property type="evidence" value="ECO:0007669"/>
    <property type="project" value="UniProtKB-KW"/>
</dbReference>
<proteinExistence type="predicted"/>
<dbReference type="EMBL" id="NESQ01000517">
    <property type="protein sequence ID" value="PUU72513.1"/>
    <property type="molecule type" value="Genomic_DNA"/>
</dbReference>
<evidence type="ECO:0000259" key="3">
    <source>
        <dbReference type="PROSITE" id="PS51192"/>
    </source>
</evidence>
<keyword evidence="1" id="KW-0378">Hydrolase</keyword>
<name>A0A2T6ZAL6_TUBBO</name>
<dbReference type="PANTHER" id="PTHR44533:SF4">
    <property type="entry name" value="DEAD_H RNA HELICASE, PUTATIVE-RELATED"/>
    <property type="match status" value="1"/>
</dbReference>
<dbReference type="AlphaFoldDB" id="A0A2T6ZAL6"/>
<evidence type="ECO:0000313" key="5">
    <source>
        <dbReference type="Proteomes" id="UP000244722"/>
    </source>
</evidence>
<dbReference type="GO" id="GO:0005737">
    <property type="term" value="C:cytoplasm"/>
    <property type="evidence" value="ECO:0007669"/>
    <property type="project" value="TreeGrafter"/>
</dbReference>
<dbReference type="PROSITE" id="PS51192">
    <property type="entry name" value="HELICASE_ATP_BIND_1"/>
    <property type="match status" value="1"/>
</dbReference>
<keyword evidence="2" id="KW-0547">Nucleotide-binding</keyword>
<sequence length="127" mass="13884">MNDANECQILITVLDILQIMLMSPSNARSWTPRVKQIIFDEVHSIGNAEDGLVWEQLLLLSPCPIIALSATVGNPEEFGSWLASTQRSIDSEERNGLIRGDALESFKVQPVGYGRSHAGYSSCCGTC</sequence>
<evidence type="ECO:0000313" key="4">
    <source>
        <dbReference type="EMBL" id="PUU72513.1"/>
    </source>
</evidence>
<accession>A0A2T6ZAL6</accession>
<dbReference type="OrthoDB" id="2320933at2759"/>
<dbReference type="PANTHER" id="PTHR44533">
    <property type="entry name" value="DEAD/H RNA HELICASE, PUTATIVE-RELATED"/>
    <property type="match status" value="1"/>
</dbReference>
<keyword evidence="2" id="KW-0347">Helicase</keyword>
<dbReference type="InterPro" id="IPR052431">
    <property type="entry name" value="SKI2_subfamily_helicases"/>
</dbReference>
<gene>
    <name evidence="4" type="ORF">B9Z19DRAFT_660542</name>
</gene>
<keyword evidence="5" id="KW-1185">Reference proteome</keyword>
<dbReference type="GO" id="GO:0004386">
    <property type="term" value="F:helicase activity"/>
    <property type="evidence" value="ECO:0007669"/>
    <property type="project" value="UniProtKB-KW"/>
</dbReference>
<reference evidence="4 5" key="1">
    <citation type="submission" date="2017-04" db="EMBL/GenBank/DDBJ databases">
        <title>Draft genome sequence of Tuber borchii Vittad., a whitish edible truffle.</title>
        <authorList>
            <consortium name="DOE Joint Genome Institute"/>
            <person name="Murat C."/>
            <person name="Kuo A."/>
            <person name="Barry K.W."/>
            <person name="Clum A."/>
            <person name="Dockter R.B."/>
            <person name="Fauchery L."/>
            <person name="Iotti M."/>
            <person name="Kohler A."/>
            <person name="Labutti K."/>
            <person name="Lindquist E.A."/>
            <person name="Lipzen A."/>
            <person name="Ohm R.A."/>
            <person name="Wang M."/>
            <person name="Grigoriev I.V."/>
            <person name="Zambonelli A."/>
            <person name="Martin F.M."/>
        </authorList>
    </citation>
    <scope>NUCLEOTIDE SEQUENCE [LARGE SCALE GENOMIC DNA]</scope>
    <source>
        <strain evidence="4 5">Tbo3840</strain>
    </source>
</reference>
<comment type="caution">
    <text evidence="4">The sequence shown here is derived from an EMBL/GenBank/DDBJ whole genome shotgun (WGS) entry which is preliminary data.</text>
</comment>
<dbReference type="GO" id="GO:0003676">
    <property type="term" value="F:nucleic acid binding"/>
    <property type="evidence" value="ECO:0007669"/>
    <property type="project" value="InterPro"/>
</dbReference>
<dbReference type="Pfam" id="PF00270">
    <property type="entry name" value="DEAD"/>
    <property type="match status" value="1"/>
</dbReference>
<organism evidence="4 5">
    <name type="scientific">Tuber borchii</name>
    <name type="common">White truffle</name>
    <dbReference type="NCBI Taxonomy" id="42251"/>
    <lineage>
        <taxon>Eukaryota</taxon>
        <taxon>Fungi</taxon>
        <taxon>Dikarya</taxon>
        <taxon>Ascomycota</taxon>
        <taxon>Pezizomycotina</taxon>
        <taxon>Pezizomycetes</taxon>
        <taxon>Pezizales</taxon>
        <taxon>Tuberaceae</taxon>
        <taxon>Tuber</taxon>
    </lineage>
</organism>
<evidence type="ECO:0000256" key="2">
    <source>
        <dbReference type="ARBA" id="ARBA00022806"/>
    </source>
</evidence>
<keyword evidence="2" id="KW-0067">ATP-binding</keyword>
<dbReference type="SUPFAM" id="SSF52540">
    <property type="entry name" value="P-loop containing nucleoside triphosphate hydrolases"/>
    <property type="match status" value="1"/>
</dbReference>
<dbReference type="GO" id="GO:0005524">
    <property type="term" value="F:ATP binding"/>
    <property type="evidence" value="ECO:0007669"/>
    <property type="project" value="InterPro"/>
</dbReference>
<dbReference type="InterPro" id="IPR011545">
    <property type="entry name" value="DEAD/DEAH_box_helicase_dom"/>
</dbReference>
<dbReference type="Gene3D" id="3.40.50.300">
    <property type="entry name" value="P-loop containing nucleotide triphosphate hydrolases"/>
    <property type="match status" value="1"/>
</dbReference>
<dbReference type="InterPro" id="IPR027417">
    <property type="entry name" value="P-loop_NTPase"/>
</dbReference>
<protein>
    <recommendedName>
        <fullName evidence="3">Helicase ATP-binding domain-containing protein</fullName>
    </recommendedName>
</protein>
<dbReference type="Proteomes" id="UP000244722">
    <property type="component" value="Unassembled WGS sequence"/>
</dbReference>
<evidence type="ECO:0000256" key="1">
    <source>
        <dbReference type="ARBA" id="ARBA00022801"/>
    </source>
</evidence>